<dbReference type="InterPro" id="IPR021682">
    <property type="entry name" value="DUF2933"/>
</dbReference>
<dbReference type="Pfam" id="PF11666">
    <property type="entry name" value="DUF2933"/>
    <property type="match status" value="1"/>
</dbReference>
<keyword evidence="1" id="KW-0472">Membrane</keyword>
<evidence type="ECO:0000313" key="3">
    <source>
        <dbReference type="Proteomes" id="UP000254925"/>
    </source>
</evidence>
<feature type="transmembrane region" description="Helical" evidence="1">
    <location>
        <begin position="17"/>
        <end position="40"/>
    </location>
</feature>
<dbReference type="Proteomes" id="UP000254925">
    <property type="component" value="Unassembled WGS sequence"/>
</dbReference>
<protein>
    <submittedName>
        <fullName evidence="2">DUF2933 family protein</fullName>
    </submittedName>
</protein>
<sequence length="77" mass="8346">MTTPNVSSTPPKSWRTLLVGTPLGWVVTLALAGLGIYLFATHTGHILSALPYLLLLACPLMHLFMHGGHGHHHGKRE</sequence>
<comment type="caution">
    <text evidence="2">The sequence shown here is derived from an EMBL/GenBank/DDBJ whole genome shotgun (WGS) entry which is preliminary data.</text>
</comment>
<accession>A0A370HLW7</accession>
<dbReference type="RefSeq" id="WP_173949862.1">
    <property type="nucleotide sequence ID" value="NZ_QQBB01000007.1"/>
</dbReference>
<proteinExistence type="predicted"/>
<dbReference type="AlphaFoldDB" id="A0A370HLW7"/>
<reference evidence="2 3" key="1">
    <citation type="submission" date="2018-07" db="EMBL/GenBank/DDBJ databases">
        <title>Genomic Encyclopedia of Type Strains, Phase IV (KMG-IV): sequencing the most valuable type-strain genomes for metagenomic binning, comparative biology and taxonomic classification.</title>
        <authorList>
            <person name="Goeker M."/>
        </authorList>
    </citation>
    <scope>NUCLEOTIDE SEQUENCE [LARGE SCALE GENOMIC DNA]</scope>
    <source>
        <strain evidence="2 3">DSM 14364</strain>
    </source>
</reference>
<name>A0A370HLW7_9HYPH</name>
<evidence type="ECO:0000313" key="2">
    <source>
        <dbReference type="EMBL" id="RDI57166.1"/>
    </source>
</evidence>
<gene>
    <name evidence="2" type="ORF">DES45_10783</name>
</gene>
<evidence type="ECO:0000256" key="1">
    <source>
        <dbReference type="SAM" id="Phobius"/>
    </source>
</evidence>
<feature type="transmembrane region" description="Helical" evidence="1">
    <location>
        <begin position="46"/>
        <end position="65"/>
    </location>
</feature>
<organism evidence="2 3">
    <name type="scientific">Microvirga subterranea</name>
    <dbReference type="NCBI Taxonomy" id="186651"/>
    <lineage>
        <taxon>Bacteria</taxon>
        <taxon>Pseudomonadati</taxon>
        <taxon>Pseudomonadota</taxon>
        <taxon>Alphaproteobacteria</taxon>
        <taxon>Hyphomicrobiales</taxon>
        <taxon>Methylobacteriaceae</taxon>
        <taxon>Microvirga</taxon>
    </lineage>
</organism>
<dbReference type="EMBL" id="QQBB01000007">
    <property type="protein sequence ID" value="RDI57166.1"/>
    <property type="molecule type" value="Genomic_DNA"/>
</dbReference>
<keyword evidence="1" id="KW-1133">Transmembrane helix</keyword>
<keyword evidence="1" id="KW-0812">Transmembrane</keyword>
<keyword evidence="3" id="KW-1185">Reference proteome</keyword>